<feature type="transmembrane region" description="Helical" evidence="7">
    <location>
        <begin position="28"/>
        <end position="50"/>
    </location>
</feature>
<evidence type="ECO:0000256" key="6">
    <source>
        <dbReference type="ARBA" id="ARBA00023136"/>
    </source>
</evidence>
<organism evidence="9 10">
    <name type="scientific">Pyxidicoccus parkwayensis</name>
    <dbReference type="NCBI Taxonomy" id="2813578"/>
    <lineage>
        <taxon>Bacteria</taxon>
        <taxon>Pseudomonadati</taxon>
        <taxon>Myxococcota</taxon>
        <taxon>Myxococcia</taxon>
        <taxon>Myxococcales</taxon>
        <taxon>Cystobacterineae</taxon>
        <taxon>Myxococcaceae</taxon>
        <taxon>Pyxidicoccus</taxon>
    </lineage>
</organism>
<evidence type="ECO:0000313" key="9">
    <source>
        <dbReference type="EMBL" id="QSQ23558.1"/>
    </source>
</evidence>
<name>A0ABX7P2G6_9BACT</name>
<keyword evidence="10" id="KW-1185">Reference proteome</keyword>
<dbReference type="Gene3D" id="1.20.1250.20">
    <property type="entry name" value="MFS general substrate transporter like domains"/>
    <property type="match status" value="2"/>
</dbReference>
<evidence type="ECO:0000256" key="3">
    <source>
        <dbReference type="ARBA" id="ARBA00022475"/>
    </source>
</evidence>
<dbReference type="Pfam" id="PF07690">
    <property type="entry name" value="MFS_1"/>
    <property type="match status" value="1"/>
</dbReference>
<keyword evidence="3" id="KW-1003">Cell membrane</keyword>
<proteinExistence type="predicted"/>
<keyword evidence="6 7" id="KW-0472">Membrane</keyword>
<reference evidence="9 10" key="1">
    <citation type="submission" date="2021-02" db="EMBL/GenBank/DDBJ databases">
        <title>De Novo genome assembly of isolated myxobacteria.</title>
        <authorList>
            <person name="Stevens D.C."/>
        </authorList>
    </citation>
    <scope>NUCLEOTIDE SEQUENCE [LARGE SCALE GENOMIC DNA]</scope>
    <source>
        <strain evidence="10">SCPEA02</strain>
    </source>
</reference>
<evidence type="ECO:0000256" key="4">
    <source>
        <dbReference type="ARBA" id="ARBA00022692"/>
    </source>
</evidence>
<comment type="subcellular location">
    <subcellularLocation>
        <location evidence="1">Cell membrane</location>
        <topology evidence="1">Multi-pass membrane protein</topology>
    </subcellularLocation>
</comment>
<sequence length="429" mass="43395">MTAPAGEDGAETRASRLLLRNRPFRSLWTARVISFTGDSLSLVALMLHVAGTTGQALAVSLLLLVGDFAPALLGPLTGAISDRFELKRVMVVCELIQGVLLLTLALVLPPLPVLLVLVGLRSVAGHVFQPASRSAVPALVKERELEVANSTLGFGTNAAEALGPLVAAALLPFVGIQGVLLIDAASFFVSALLLVSVPSLPPAPSESHGPAPSLLRQARLGLGYLWSTPAVRVIALGFCAVVAFNGVDDVALVVLAKDTFHAGDSAVGLLLGAVGVGLVCGYGLLARYGALASMPLLLILGFAVSSVGNLLTGLAWAVSAALAMQTVRGLGIAAMDVASNTLLQRVVPPGMLGRVFGNLYGAIGVAAAVSYLGGGLLLDATSAPVTLMVAGAGGTLATVVVALTLPGALRRSLAARDAGAAEVRRAASP</sequence>
<feature type="transmembrane region" description="Helical" evidence="7">
    <location>
        <begin position="170"/>
        <end position="195"/>
    </location>
</feature>
<dbReference type="RefSeq" id="WP_206725130.1">
    <property type="nucleotide sequence ID" value="NZ_CP071090.1"/>
</dbReference>
<keyword evidence="5 7" id="KW-1133">Transmembrane helix</keyword>
<feature type="transmembrane region" description="Helical" evidence="7">
    <location>
        <begin position="297"/>
        <end position="316"/>
    </location>
</feature>
<feature type="transmembrane region" description="Helical" evidence="7">
    <location>
        <begin position="56"/>
        <end position="77"/>
    </location>
</feature>
<keyword evidence="4 7" id="KW-0812">Transmembrane</keyword>
<evidence type="ECO:0000256" key="2">
    <source>
        <dbReference type="ARBA" id="ARBA00022448"/>
    </source>
</evidence>
<evidence type="ECO:0000259" key="8">
    <source>
        <dbReference type="PROSITE" id="PS50850"/>
    </source>
</evidence>
<protein>
    <submittedName>
        <fullName evidence="9">MFS transporter</fullName>
    </submittedName>
</protein>
<evidence type="ECO:0000256" key="1">
    <source>
        <dbReference type="ARBA" id="ARBA00004651"/>
    </source>
</evidence>
<dbReference type="InterPro" id="IPR020846">
    <property type="entry name" value="MFS_dom"/>
</dbReference>
<dbReference type="CDD" id="cd06173">
    <property type="entry name" value="MFS_MefA_like"/>
    <property type="match status" value="1"/>
</dbReference>
<dbReference type="PANTHER" id="PTHR43266">
    <property type="entry name" value="MACROLIDE-EFFLUX PROTEIN"/>
    <property type="match status" value="1"/>
</dbReference>
<accession>A0ABX7P2G6</accession>
<evidence type="ECO:0000313" key="10">
    <source>
        <dbReference type="Proteomes" id="UP000662747"/>
    </source>
</evidence>
<evidence type="ECO:0000256" key="7">
    <source>
        <dbReference type="SAM" id="Phobius"/>
    </source>
</evidence>
<dbReference type="PROSITE" id="PS50850">
    <property type="entry name" value="MFS"/>
    <property type="match status" value="1"/>
</dbReference>
<feature type="transmembrane region" description="Helical" evidence="7">
    <location>
        <begin position="224"/>
        <end position="246"/>
    </location>
</feature>
<dbReference type="SUPFAM" id="SSF103473">
    <property type="entry name" value="MFS general substrate transporter"/>
    <property type="match status" value="1"/>
</dbReference>
<keyword evidence="2" id="KW-0813">Transport</keyword>
<dbReference type="InterPro" id="IPR011701">
    <property type="entry name" value="MFS"/>
</dbReference>
<feature type="transmembrane region" description="Helical" evidence="7">
    <location>
        <begin position="355"/>
        <end position="373"/>
    </location>
</feature>
<gene>
    <name evidence="9" type="ORF">JY651_00810</name>
</gene>
<feature type="transmembrane region" description="Helical" evidence="7">
    <location>
        <begin position="385"/>
        <end position="406"/>
    </location>
</feature>
<dbReference type="EMBL" id="CP071090">
    <property type="protein sequence ID" value="QSQ23558.1"/>
    <property type="molecule type" value="Genomic_DNA"/>
</dbReference>
<dbReference type="PANTHER" id="PTHR43266:SF2">
    <property type="entry name" value="MAJOR FACILITATOR SUPERFAMILY (MFS) PROFILE DOMAIN-CONTAINING PROTEIN"/>
    <property type="match status" value="1"/>
</dbReference>
<feature type="domain" description="Major facilitator superfamily (MFS) profile" evidence="8">
    <location>
        <begin position="179"/>
        <end position="429"/>
    </location>
</feature>
<dbReference type="InterPro" id="IPR036259">
    <property type="entry name" value="MFS_trans_sf"/>
</dbReference>
<evidence type="ECO:0000256" key="5">
    <source>
        <dbReference type="ARBA" id="ARBA00022989"/>
    </source>
</evidence>
<feature type="transmembrane region" description="Helical" evidence="7">
    <location>
        <begin position="266"/>
        <end position="285"/>
    </location>
</feature>
<dbReference type="Proteomes" id="UP000662747">
    <property type="component" value="Chromosome"/>
</dbReference>